<evidence type="ECO:0000313" key="4">
    <source>
        <dbReference type="EMBL" id="CAF4230392.1"/>
    </source>
</evidence>
<gene>
    <name evidence="1" type="ORF">GPM918_LOCUS15166</name>
    <name evidence="2" type="ORF">OVA965_LOCUS34103</name>
    <name evidence="3" type="ORF">SRO942_LOCUS15163</name>
    <name evidence="4" type="ORF">TMI583_LOCUS35013</name>
</gene>
<organism evidence="1 5">
    <name type="scientific">Didymodactylos carnosus</name>
    <dbReference type="NCBI Taxonomy" id="1234261"/>
    <lineage>
        <taxon>Eukaryota</taxon>
        <taxon>Metazoa</taxon>
        <taxon>Spiralia</taxon>
        <taxon>Gnathifera</taxon>
        <taxon>Rotifera</taxon>
        <taxon>Eurotatoria</taxon>
        <taxon>Bdelloidea</taxon>
        <taxon>Philodinida</taxon>
        <taxon>Philodinidae</taxon>
        <taxon>Didymodactylos</taxon>
    </lineage>
</organism>
<dbReference type="OrthoDB" id="10013177at2759"/>
<dbReference type="PANTHER" id="PTHR48098:SF6">
    <property type="entry name" value="FERRI-BACILLIBACTIN ESTERASE BESA"/>
    <property type="match status" value="1"/>
</dbReference>
<proteinExistence type="predicted"/>
<dbReference type="AlphaFoldDB" id="A0A814ITN9"/>
<evidence type="ECO:0000313" key="3">
    <source>
        <dbReference type="EMBL" id="CAF3799661.1"/>
    </source>
</evidence>
<dbReference type="InterPro" id="IPR000801">
    <property type="entry name" value="Esterase-like"/>
</dbReference>
<name>A0A814ITN9_9BILA</name>
<dbReference type="EMBL" id="CAJOBA010050081">
    <property type="protein sequence ID" value="CAF4230392.1"/>
    <property type="molecule type" value="Genomic_DNA"/>
</dbReference>
<accession>A0A814ITN9</accession>
<dbReference type="Proteomes" id="UP000681722">
    <property type="component" value="Unassembled WGS sequence"/>
</dbReference>
<dbReference type="Gene3D" id="3.40.50.1820">
    <property type="entry name" value="alpha/beta hydrolase"/>
    <property type="match status" value="1"/>
</dbReference>
<reference evidence="1" key="1">
    <citation type="submission" date="2021-02" db="EMBL/GenBank/DDBJ databases">
        <authorList>
            <person name="Nowell W R."/>
        </authorList>
    </citation>
    <scope>NUCLEOTIDE SEQUENCE</scope>
</reference>
<dbReference type="EMBL" id="CAJOBC010003768">
    <property type="protein sequence ID" value="CAF3799661.1"/>
    <property type="molecule type" value="Genomic_DNA"/>
</dbReference>
<dbReference type="PANTHER" id="PTHR48098">
    <property type="entry name" value="ENTEROCHELIN ESTERASE-RELATED"/>
    <property type="match status" value="1"/>
</dbReference>
<dbReference type="EMBL" id="CAJNOQ010003769">
    <property type="protein sequence ID" value="CAF1028729.1"/>
    <property type="molecule type" value="Genomic_DNA"/>
</dbReference>
<dbReference type="EMBL" id="CAJNOK010028292">
    <property type="protein sequence ID" value="CAF1432570.1"/>
    <property type="molecule type" value="Genomic_DNA"/>
</dbReference>
<dbReference type="Proteomes" id="UP000677228">
    <property type="component" value="Unassembled WGS sequence"/>
</dbReference>
<dbReference type="Proteomes" id="UP000682733">
    <property type="component" value="Unassembled WGS sequence"/>
</dbReference>
<dbReference type="InterPro" id="IPR050583">
    <property type="entry name" value="Mycobacterial_A85_antigen"/>
</dbReference>
<dbReference type="Pfam" id="PF00756">
    <property type="entry name" value="Esterase"/>
    <property type="match status" value="1"/>
</dbReference>
<dbReference type="SUPFAM" id="SSF53474">
    <property type="entry name" value="alpha/beta-Hydrolases"/>
    <property type="match status" value="1"/>
</dbReference>
<protein>
    <submittedName>
        <fullName evidence="1">Uncharacterized protein</fullName>
    </submittedName>
</protein>
<evidence type="ECO:0000313" key="2">
    <source>
        <dbReference type="EMBL" id="CAF1432570.1"/>
    </source>
</evidence>
<evidence type="ECO:0000313" key="1">
    <source>
        <dbReference type="EMBL" id="CAF1028729.1"/>
    </source>
</evidence>
<sequence length="186" mass="21497">MSVRLPHDNMHVRPSLSVVTVLATKEHNFTIDCQTCHFHDESDKGVTGGHLRTYDEFRVSHDHVPRKIHVLIPIDYLSNNQAKRYLVIYMNDGQTAFWNGGLVNKSWNVGQTVSKIYEKDDSKQGIVVAIHPLDRNREYTHTHWMWKQAYGGVDDYNDNIVNNVKPWIDKNYRTLPTAKRTVIAGI</sequence>
<evidence type="ECO:0000313" key="5">
    <source>
        <dbReference type="Proteomes" id="UP000663829"/>
    </source>
</evidence>
<keyword evidence="5" id="KW-1185">Reference proteome</keyword>
<dbReference type="InterPro" id="IPR029058">
    <property type="entry name" value="AB_hydrolase_fold"/>
</dbReference>
<comment type="caution">
    <text evidence="1">The sequence shown here is derived from an EMBL/GenBank/DDBJ whole genome shotgun (WGS) entry which is preliminary data.</text>
</comment>
<dbReference type="Proteomes" id="UP000663829">
    <property type="component" value="Unassembled WGS sequence"/>
</dbReference>